<proteinExistence type="predicted"/>
<evidence type="ECO:0000313" key="1">
    <source>
        <dbReference type="EMBL" id="KAH9770237.1"/>
    </source>
</evidence>
<reference evidence="2" key="1">
    <citation type="journal article" date="2023" name="Hortic. Res.">
        <title>A chromosome-level phased genome enabling allele-level studies in sweet orange: a case study on citrus Huanglongbing tolerance.</title>
        <authorList>
            <person name="Wu B."/>
            <person name="Yu Q."/>
            <person name="Deng Z."/>
            <person name="Duan Y."/>
            <person name="Luo F."/>
            <person name="Gmitter F. Jr."/>
        </authorList>
    </citation>
    <scope>NUCLEOTIDE SEQUENCE [LARGE SCALE GENOMIC DNA]</scope>
    <source>
        <strain evidence="2">cv. Valencia</strain>
    </source>
</reference>
<keyword evidence="2" id="KW-1185">Reference proteome</keyword>
<protein>
    <submittedName>
        <fullName evidence="1">ADP-ribosylation factor GTPase-activating protein AGD1</fullName>
    </submittedName>
</protein>
<name>A0ACB8L9R2_CITSI</name>
<dbReference type="EMBL" id="CM039173">
    <property type="protein sequence ID" value="KAH9770237.1"/>
    <property type="molecule type" value="Genomic_DNA"/>
</dbReference>
<gene>
    <name evidence="1" type="ORF">KPL71_012310</name>
</gene>
<sequence length="801" mass="90435">MQFTKLDDSPMFRQQSSINIREGLGEGYDGDIAFVSALESFGGGHNDPICVALGGPVMTKFTIALREIGTYKEVLRSKVEDMLNERLLHFVNVDLQDVKAREKFLSLRKSTRMDVAVVIEEDLHNARTSFEQARFNLVGALSNVEAKKRFELLEAVGGTMDAHLRFFKQGYELLHQMEPFINQVLAYAQQSRECSDYEQASLHQRMQDYLKQIDRESRQCLNGSLGSPSGDNVKPFPRNSNKLIEAAMQSAVKGKVQTIKQGYLSKRSSNLRADWKRRFFVLDSRGLLYYYRKPWSWNSAAGSQSSIQRSNPSETSQGLLSRWLSSHYHGGVHDEKSVARHTVNLLTSTIKPDADQSDLRFCFRIISPTKVYTLQCLSSGPKESFDRCFIRESGLLVDSPYVDQTTIEEHASKNITGGDHLHSSKSLGDLEYIVKNEKPIDLLRRVYGNNKCADCGASEPDWASLNLGVLICIQCSGVHRNLGVHISKVRSLTLDVKVWEPSVLNLFQSLGNIYANSVWEELLRIGNNSLTDERHMGFSTDKQKRFIVRKPNPDDSISVKEQYIHAKVTLQRTQFLPSHFLFLSQRLIAYEYCLPEPASEYAEKIFVHKRKDHHHLLSVAQQLWESVRDNDKKAVYRQIICSEPNVNAIHGQASYGKRLPLATVMEMEEHERDDKKIDCLDGDTLDDPLSYLNSMHRSGDELIEESSDGCSLLHLACLNADIGMVELLLQYGAKINVSDSRGRTPLHHCIISRKPAIAKLLLARGADPHAIDEDGNTADKLISKSDLRDNEIVTLLTSTNG</sequence>
<evidence type="ECO:0000313" key="2">
    <source>
        <dbReference type="Proteomes" id="UP000829398"/>
    </source>
</evidence>
<dbReference type="Proteomes" id="UP000829398">
    <property type="component" value="Chromosome 4"/>
</dbReference>
<organism evidence="1 2">
    <name type="scientific">Citrus sinensis</name>
    <name type="common">Sweet orange</name>
    <name type="synonym">Citrus aurantium var. sinensis</name>
    <dbReference type="NCBI Taxonomy" id="2711"/>
    <lineage>
        <taxon>Eukaryota</taxon>
        <taxon>Viridiplantae</taxon>
        <taxon>Streptophyta</taxon>
        <taxon>Embryophyta</taxon>
        <taxon>Tracheophyta</taxon>
        <taxon>Spermatophyta</taxon>
        <taxon>Magnoliopsida</taxon>
        <taxon>eudicotyledons</taxon>
        <taxon>Gunneridae</taxon>
        <taxon>Pentapetalae</taxon>
        <taxon>rosids</taxon>
        <taxon>malvids</taxon>
        <taxon>Sapindales</taxon>
        <taxon>Rutaceae</taxon>
        <taxon>Aurantioideae</taxon>
        <taxon>Citrus</taxon>
    </lineage>
</organism>
<comment type="caution">
    <text evidence="1">The sequence shown here is derived from an EMBL/GenBank/DDBJ whole genome shotgun (WGS) entry which is preliminary data.</text>
</comment>
<accession>A0ACB8L9R2</accession>